<dbReference type="FunFam" id="2.10.25.10:FF:000280">
    <property type="entry name" value="Laminin subunit beta 4"/>
    <property type="match status" value="1"/>
</dbReference>
<dbReference type="GO" id="GO:0016477">
    <property type="term" value="P:cell migration"/>
    <property type="evidence" value="ECO:0007669"/>
    <property type="project" value="TreeGrafter"/>
</dbReference>
<evidence type="ECO:0000313" key="29">
    <source>
        <dbReference type="EMBL" id="KAJ6636019.1"/>
    </source>
</evidence>
<evidence type="ECO:0000256" key="16">
    <source>
        <dbReference type="ARBA" id="ARBA00076137"/>
    </source>
</evidence>
<feature type="disulfide bond" evidence="23">
    <location>
        <begin position="1063"/>
        <end position="1072"/>
    </location>
</feature>
<evidence type="ECO:0000256" key="2">
    <source>
        <dbReference type="ARBA" id="ARBA00004302"/>
    </source>
</evidence>
<dbReference type="FunFam" id="2.60.120.260:FF:000010">
    <property type="entry name" value="Laminin subunit beta 1"/>
    <property type="match status" value="1"/>
</dbReference>
<feature type="disulfide bond" evidence="23">
    <location>
        <begin position="785"/>
        <end position="797"/>
    </location>
</feature>
<dbReference type="FunFam" id="2.10.25.10:FF:000011">
    <property type="entry name" value="Cadherin EGF LAG seven-pass G-type receptor"/>
    <property type="match status" value="1"/>
</dbReference>
<feature type="domain" description="Laminin N-terminal" evidence="28">
    <location>
        <begin position="44"/>
        <end position="281"/>
    </location>
</feature>
<evidence type="ECO:0000256" key="4">
    <source>
        <dbReference type="ARBA" id="ARBA00022530"/>
    </source>
</evidence>
<dbReference type="OrthoDB" id="5985440at2759"/>
<dbReference type="SUPFAM" id="SSF58104">
    <property type="entry name" value="Methyl-accepting chemotaxis protein (MCP) signaling domain"/>
    <property type="match status" value="1"/>
</dbReference>
<feature type="domain" description="Laminin EGF-like" evidence="26">
    <location>
        <begin position="1091"/>
        <end position="1138"/>
    </location>
</feature>
<comment type="function">
    <text evidence="1">Binding to cells via a high affinity receptor, laminin is thought to mediate the attachment, migration and organization of cells into tissues during embryonic development by interacting with other extracellular matrix components.</text>
</comment>
<dbReference type="InterPro" id="IPR008211">
    <property type="entry name" value="Laminin_N"/>
</dbReference>
<evidence type="ECO:0000256" key="14">
    <source>
        <dbReference type="ARBA" id="ARBA00071082"/>
    </source>
</evidence>
<evidence type="ECO:0000256" key="13">
    <source>
        <dbReference type="ARBA" id="ARBA00065009"/>
    </source>
</evidence>
<feature type="disulfide bond" evidence="23">
    <location>
        <begin position="806"/>
        <end position="815"/>
    </location>
</feature>
<reference evidence="29" key="1">
    <citation type="submission" date="2022-07" db="EMBL/GenBank/DDBJ databases">
        <authorList>
            <person name="Trinca V."/>
            <person name="Uliana J.V.C."/>
            <person name="Torres T.T."/>
            <person name="Ward R.J."/>
            <person name="Monesi N."/>
        </authorList>
    </citation>
    <scope>NUCLEOTIDE SEQUENCE</scope>
    <source>
        <strain evidence="29">HSMRA1968</strain>
        <tissue evidence="29">Whole embryos</tissue>
    </source>
</reference>
<dbReference type="Pfam" id="PF00055">
    <property type="entry name" value="Laminin_N"/>
    <property type="match status" value="1"/>
</dbReference>
<feature type="disulfide bond" evidence="23">
    <location>
        <begin position="833"/>
        <end position="845"/>
    </location>
</feature>
<keyword evidence="7" id="KW-0084">Basement membrane</keyword>
<dbReference type="GO" id="GO:0009887">
    <property type="term" value="P:animal organ morphogenesis"/>
    <property type="evidence" value="ECO:0007669"/>
    <property type="project" value="TreeGrafter"/>
</dbReference>
<dbReference type="InterPro" id="IPR002049">
    <property type="entry name" value="LE_dom"/>
</dbReference>
<dbReference type="PROSITE" id="PS51116">
    <property type="entry name" value="LAMININ_IVB"/>
    <property type="match status" value="1"/>
</dbReference>
<keyword evidence="8" id="KW-0130">Cell adhesion</keyword>
<feature type="disulfide bond" evidence="23">
    <location>
        <begin position="1112"/>
        <end position="1121"/>
    </location>
</feature>
<comment type="subunit">
    <text evidence="13">Laminin is a complex glycoprotein, consisting of three different polypeptide chains (alpha, beta, gamma), which are bound to each other by disulfide bonds into a cross-shaped molecule comprising one long and three short arms with globules at each end. Beta-2 is a subunit of laminin-3 (laminin-121 or S-laminin), laminin-4 (laminin-221 or S-merosin), laminin-7 (laminin-321 or KS-laminin), laminin-9 (laminin-421), laminin-11 (laminin-521), laminin-14 (laminin-423) and laminin-15 (laminin-523).</text>
</comment>
<evidence type="ECO:0000256" key="8">
    <source>
        <dbReference type="ARBA" id="ARBA00022889"/>
    </source>
</evidence>
<dbReference type="FunFam" id="2.170.300.10:FF:000001">
    <property type="entry name" value="Laminin subunit beta-1"/>
    <property type="match status" value="1"/>
</dbReference>
<feature type="domain" description="Laminin EGF-like" evidence="26">
    <location>
        <begin position="1139"/>
        <end position="1185"/>
    </location>
</feature>
<dbReference type="InterPro" id="IPR013015">
    <property type="entry name" value="Laminin_IV_B"/>
</dbReference>
<feature type="disulfide bond" evidence="23">
    <location>
        <begin position="310"/>
        <end position="319"/>
    </location>
</feature>
<feature type="disulfide bond" evidence="23">
    <location>
        <begin position="375"/>
        <end position="384"/>
    </location>
</feature>
<feature type="domain" description="Laminin EGF-like" evidence="26">
    <location>
        <begin position="408"/>
        <end position="467"/>
    </location>
</feature>
<gene>
    <name evidence="29" type="primary">LanB1</name>
    <name evidence="29" type="ORF">Bhyg_14606</name>
</gene>
<evidence type="ECO:0000259" key="28">
    <source>
        <dbReference type="PROSITE" id="PS51117"/>
    </source>
</evidence>
<dbReference type="SMART" id="SM00180">
    <property type="entry name" value="EGF_Lam"/>
    <property type="match status" value="13"/>
</dbReference>
<feature type="disulfide bond" evidence="23">
    <location>
        <begin position="1012"/>
        <end position="1021"/>
    </location>
</feature>
<dbReference type="Pfam" id="PF24973">
    <property type="entry name" value="EGF_LMN_ATRN"/>
    <property type="match status" value="2"/>
</dbReference>
<dbReference type="FunFam" id="2.10.25.10:FF:000130">
    <property type="entry name" value="Laminin subunit beta 1"/>
    <property type="match status" value="1"/>
</dbReference>
<feature type="disulfide bond" evidence="23">
    <location>
        <begin position="1139"/>
        <end position="1151"/>
    </location>
</feature>
<dbReference type="Gene3D" id="2.170.300.10">
    <property type="entry name" value="Tie2 ligand-binding domain superfamily"/>
    <property type="match status" value="1"/>
</dbReference>
<feature type="domain" description="Laminin EGF-like" evidence="26">
    <location>
        <begin position="345"/>
        <end position="407"/>
    </location>
</feature>
<keyword evidence="11" id="KW-0325">Glycoprotein</keyword>
<evidence type="ECO:0000313" key="30">
    <source>
        <dbReference type="Proteomes" id="UP001151699"/>
    </source>
</evidence>
<feature type="disulfide bond" evidence="23">
    <location>
        <begin position="787"/>
        <end position="804"/>
    </location>
</feature>
<dbReference type="SMART" id="SM00181">
    <property type="entry name" value="EGF"/>
    <property type="match status" value="9"/>
</dbReference>
<evidence type="ECO:0000256" key="17">
    <source>
        <dbReference type="ARBA" id="ARBA00079179"/>
    </source>
</evidence>
<keyword evidence="5 25" id="KW-0732">Signal</keyword>
<feature type="coiled-coil region" evidence="24">
    <location>
        <begin position="1350"/>
        <end position="1402"/>
    </location>
</feature>
<feature type="coiled-coil region" evidence="24">
    <location>
        <begin position="1539"/>
        <end position="1688"/>
    </location>
</feature>
<feature type="domain" description="Laminin IV type B" evidence="27">
    <location>
        <begin position="557"/>
        <end position="779"/>
    </location>
</feature>
<dbReference type="InterPro" id="IPR000742">
    <property type="entry name" value="EGF"/>
</dbReference>
<feature type="chain" id="PRO_5040480583" description="Laminin subunit beta-2" evidence="25">
    <location>
        <begin position="29"/>
        <end position="1785"/>
    </location>
</feature>
<sequence>MVRLRTSVLGVLFYLALFLVKDVTPVRAPTSRAYKPPQRVHPCEQSSCYPATGNLLIGRENRLYASSTCGLNGPERFCIVSHLEEKKCFLCDTRPETEYDPLKNHRIGQIIYKAQPGTREQSWWQSENGKENVTIQLDLEAEFHFTHLIIVFATFRPAAMLIERSYDFGKTWKVYKYFAHNCQESFPGVPLIPKNVTDVVCDHRYSGVEPSKNGEVIFRVLPPNMNIENPYAEHVQNMLKMTNLRINFTHLHNLGDTLLDDRYEIQEKYYYAISNMVVRGSCSCYGHASRCLPLEGVHNKIDMVHGRCECTHNTKGLNCEQCEDFFNDLPWNPALGKLTNACKKCNCNNHATSCHFDQAVYEHSGRVSGGVCDECQHNTQGQHCEECLPFFYKDPLEDIQSPYICKPCDCDPRGALHDGICDSVTDEENAIEAGACHCKTNVKGRRCDTCKDGFWNLDQNSLDGCESCTCNLYGTVNNSGCNMHTGECTCKRLVTGKDCNQCMPETYGLSDSRDGCALCNCDAGGSLDNHCDVITGQCRCRTHMTGRTCNIPKQHHFIPSIHSVYEAESGTMTECLSHSSYNNCTVVYRQPPTDREPDWTGPGYVRVPEGNEITFTVDSVPKTMEYDVTLRYETQVRGNWEQATATIERPDPYDPDGPCANSHPVYEDRIPFSLPEYDRSVIAMHNVCLEQGKVYKFKIHFARHRSQEDDATAQILIDSLSIIPRIDVTPVFSGGVPGEQRLREYIRLGCNQTYYDIDYEKNMREECKELLHSVNIWVFDGATACNCHATGSMSKKCHEYGGNCQCKPNVVGRQCDRCAPGTYGFGPEGCKACDCNSIGAKDNDCDLITGQCTCHPNTYGRECDQCQIGFWNFPNCQQCVCNGHTQNCDARTGQCLSCQDFTSGYNCDQCIEGYYGNPLLGSEIGCRPCRCPDTIASGHTHAEQCALDPRSNDMICYCKEGYSGSRCDICADNFYGNPDKPGGICQKCECSNNVDPSNTGNCDLRTGKCLQCLYDTTGDHCEMCKDGYHGDALLQDCRQCDCDVLGTNSTEQFCDRYTGQCPCLRNVEGLRCDHCIANHWKIASGEGCELCECDPTGSESEQCNPYDGQCRCKEGFGGRQCDQCQADFWGNPNIECHPCECDPYGSATQQCDRESGKCKCNLGIGGYKCNQCDRGYIGSAPYCDPCGECFDNWDVILNVLQNETMQVIEEAKQIKTVGATGAYTKEFDIMEAKLNIVRNLLDNTTVSTGDINLVDQIAADLRKHLNGSLDKLQVTEGKLEIIYSGINLANGYLDELRNKSEQIKSFAADLKENATQLQEANVEGALNLTRDAWQRVGLLSNEDIETIDMNANAERQCKRTEALVNRSMEEFESLQKSNEDALDRYHDEIVQLSAKIPDLNEQVCDKRGDPCDNLCGGAGCKHCGGLSCENGALTKSEKALAYAEDTEKEIKKKEEIAEDLIRSLSQAKTNASEAFKKSEKAFVEAENYLNETKGLIYQGNELIANLTNVLNNNTASPDEIRNIAEQTSALNLELDPEEIKALANKIDETVSQLENVEAIIHNTRNDLERVEQLKNQANESRKRADDVLESAQKVVQALNEADLAQKKAKEAINAANEDISLAKSDLEQIDSETGDAQRKASETAGKVNELSSKLNELQKNFLKNDYDAKEIKQQADQVRDAAHNAHEDATKLRDNYRKANDSLTAKAITSESARERAQQLLQRASKITVETSSKLKELQGMVDIYKTNDKELNELEKRVDFLNSQMNDYLSKIQSDSVRYRQCTS</sequence>
<feature type="disulfide bond" evidence="23">
    <location>
        <begin position="502"/>
        <end position="516"/>
    </location>
</feature>
<dbReference type="FunFam" id="2.10.25.10:FF:000138">
    <property type="entry name" value="Laminin subunit beta 1"/>
    <property type="match status" value="1"/>
</dbReference>
<evidence type="ECO:0000256" key="5">
    <source>
        <dbReference type="ARBA" id="ARBA00022729"/>
    </source>
</evidence>
<feature type="disulfide bond" evidence="23">
    <location>
        <begin position="1091"/>
        <end position="1103"/>
    </location>
</feature>
<feature type="disulfide bond" evidence="23">
    <location>
        <begin position="490"/>
        <end position="499"/>
    </location>
</feature>
<dbReference type="PANTHER" id="PTHR10574:SF375">
    <property type="entry name" value="LAMININ SUBUNIT BETA-1"/>
    <property type="match status" value="1"/>
</dbReference>
<dbReference type="Proteomes" id="UP001151699">
    <property type="component" value="Chromosome C"/>
</dbReference>
<evidence type="ECO:0000256" key="6">
    <source>
        <dbReference type="ARBA" id="ARBA00022737"/>
    </source>
</evidence>
<feature type="domain" description="Laminin EGF-like" evidence="26">
    <location>
        <begin position="988"/>
        <end position="1039"/>
    </location>
</feature>
<evidence type="ECO:0000256" key="11">
    <source>
        <dbReference type="ARBA" id="ARBA00023180"/>
    </source>
</evidence>
<keyword evidence="4" id="KW-0272">Extracellular matrix</keyword>
<evidence type="ECO:0000256" key="23">
    <source>
        <dbReference type="PROSITE-ProRule" id="PRU00460"/>
    </source>
</evidence>
<evidence type="ECO:0000256" key="1">
    <source>
        <dbReference type="ARBA" id="ARBA00002418"/>
    </source>
</evidence>
<dbReference type="FunFam" id="2.10.25.10:FF:000084">
    <property type="entry name" value="Laminin subunit alpha 3"/>
    <property type="match status" value="1"/>
</dbReference>
<dbReference type="EMBL" id="WJQU01000004">
    <property type="protein sequence ID" value="KAJ6636019.1"/>
    <property type="molecule type" value="Genomic_DNA"/>
</dbReference>
<comment type="subcellular location">
    <subcellularLocation>
        <location evidence="2">Secreted</location>
        <location evidence="2">Extracellular space</location>
        <location evidence="2">Extracellular matrix</location>
        <location evidence="2">Basement membrane</location>
    </subcellularLocation>
</comment>
<dbReference type="PROSITE" id="PS51117">
    <property type="entry name" value="LAMININ_NTER"/>
    <property type="match status" value="1"/>
</dbReference>
<evidence type="ECO:0000256" key="15">
    <source>
        <dbReference type="ARBA" id="ARBA00075305"/>
    </source>
</evidence>
<feature type="domain" description="Laminin EGF-like" evidence="26">
    <location>
        <begin position="282"/>
        <end position="344"/>
    </location>
</feature>
<dbReference type="Pfam" id="PF21199">
    <property type="entry name" value="LAMININ_IV_B"/>
    <property type="match status" value="1"/>
</dbReference>
<feature type="disulfide bond" evidence="23">
    <location>
        <begin position="854"/>
        <end position="863"/>
    </location>
</feature>
<organism evidence="29 30">
    <name type="scientific">Pseudolycoriella hygida</name>
    <dbReference type="NCBI Taxonomy" id="35572"/>
    <lineage>
        <taxon>Eukaryota</taxon>
        <taxon>Metazoa</taxon>
        <taxon>Ecdysozoa</taxon>
        <taxon>Arthropoda</taxon>
        <taxon>Hexapoda</taxon>
        <taxon>Insecta</taxon>
        <taxon>Pterygota</taxon>
        <taxon>Neoptera</taxon>
        <taxon>Endopterygota</taxon>
        <taxon>Diptera</taxon>
        <taxon>Nematocera</taxon>
        <taxon>Sciaroidea</taxon>
        <taxon>Sciaridae</taxon>
        <taxon>Pseudolycoriella</taxon>
    </lineage>
</organism>
<evidence type="ECO:0000256" key="3">
    <source>
        <dbReference type="ARBA" id="ARBA00022525"/>
    </source>
</evidence>
<evidence type="ECO:0000256" key="20">
    <source>
        <dbReference type="ARBA" id="ARBA00080199"/>
    </source>
</evidence>
<evidence type="ECO:0000259" key="26">
    <source>
        <dbReference type="PROSITE" id="PS50027"/>
    </source>
</evidence>
<dbReference type="Gene3D" id="2.10.25.10">
    <property type="entry name" value="Laminin"/>
    <property type="match status" value="11"/>
</dbReference>
<comment type="caution">
    <text evidence="29">The sequence shown here is derived from an EMBL/GenBank/DDBJ whole genome shotgun (WGS) entry which is preliminary data.</text>
</comment>
<evidence type="ECO:0000256" key="18">
    <source>
        <dbReference type="ARBA" id="ARBA00079356"/>
    </source>
</evidence>
<proteinExistence type="predicted"/>
<dbReference type="CDD" id="cd22302">
    <property type="entry name" value="cc_DmLAMB1-like_C"/>
    <property type="match status" value="1"/>
</dbReference>
<feature type="disulfide bond" evidence="23">
    <location>
        <begin position="1093"/>
        <end position="1110"/>
    </location>
</feature>
<feature type="disulfide bond" evidence="23">
    <location>
        <begin position="438"/>
        <end position="447"/>
    </location>
</feature>
<dbReference type="GO" id="GO:0070831">
    <property type="term" value="P:basement membrane assembly"/>
    <property type="evidence" value="ECO:0007669"/>
    <property type="project" value="TreeGrafter"/>
</dbReference>
<dbReference type="GO" id="GO:0034446">
    <property type="term" value="P:substrate adhesion-dependent cell spreading"/>
    <property type="evidence" value="ECO:0007669"/>
    <property type="project" value="TreeGrafter"/>
</dbReference>
<dbReference type="SUPFAM" id="SSF57196">
    <property type="entry name" value="EGF/Laminin"/>
    <property type="match status" value="13"/>
</dbReference>
<comment type="caution">
    <text evidence="23">Lacks conserved residue(s) required for the propagation of feature annotation.</text>
</comment>
<dbReference type="GO" id="GO:0030054">
    <property type="term" value="C:cell junction"/>
    <property type="evidence" value="ECO:0007669"/>
    <property type="project" value="UniProtKB-ARBA"/>
</dbReference>
<dbReference type="InterPro" id="IPR050440">
    <property type="entry name" value="Laminin/Netrin_ECM"/>
</dbReference>
<dbReference type="FunFam" id="2.10.25.10:FF:000065">
    <property type="entry name" value="Laminin subunit beta 1"/>
    <property type="match status" value="1"/>
</dbReference>
<dbReference type="GO" id="GO:0007411">
    <property type="term" value="P:axon guidance"/>
    <property type="evidence" value="ECO:0007669"/>
    <property type="project" value="TreeGrafter"/>
</dbReference>
<evidence type="ECO:0000256" key="12">
    <source>
        <dbReference type="ARBA" id="ARBA00023292"/>
    </source>
</evidence>
<dbReference type="FunFam" id="2.10.25.10:FF:000034">
    <property type="entry name" value="Laminin subunit alpha 3"/>
    <property type="match status" value="1"/>
</dbReference>
<feature type="domain" description="Laminin EGF-like" evidence="26">
    <location>
        <begin position="785"/>
        <end position="832"/>
    </location>
</feature>
<keyword evidence="10 23" id="KW-1015">Disulfide bond</keyword>
<feature type="disulfide bond" evidence="23">
    <location>
        <begin position="898"/>
        <end position="907"/>
    </location>
</feature>
<evidence type="ECO:0000256" key="25">
    <source>
        <dbReference type="SAM" id="SignalP"/>
    </source>
</evidence>
<feature type="disulfide bond" evidence="23">
    <location>
        <begin position="1160"/>
        <end position="1169"/>
    </location>
</feature>
<evidence type="ECO:0000259" key="27">
    <source>
        <dbReference type="PROSITE" id="PS51116"/>
    </source>
</evidence>
<feature type="signal peptide" evidence="25">
    <location>
        <begin position="1"/>
        <end position="28"/>
    </location>
</feature>
<keyword evidence="6" id="KW-0677">Repeat</keyword>
<evidence type="ECO:0000256" key="21">
    <source>
        <dbReference type="ARBA" id="ARBA00080856"/>
    </source>
</evidence>
<keyword evidence="3" id="KW-0964">Secreted</keyword>
<dbReference type="FunFam" id="2.10.25.10:FF:000135">
    <property type="entry name" value="Laminin subunit beta 4"/>
    <property type="match status" value="3"/>
</dbReference>
<dbReference type="Gene3D" id="2.60.120.260">
    <property type="entry name" value="Galactose-binding domain-like"/>
    <property type="match status" value="1"/>
</dbReference>
<dbReference type="InterPro" id="IPR056863">
    <property type="entry name" value="LMN_ATRN_NET-like_EGF"/>
</dbReference>
<dbReference type="FunFam" id="2.10.25.10:FF:000333">
    <property type="entry name" value="netrin-4 isoform X2"/>
    <property type="match status" value="1"/>
</dbReference>
<feature type="domain" description="Laminin EGF-like" evidence="26">
    <location>
        <begin position="468"/>
        <end position="518"/>
    </location>
</feature>
<evidence type="ECO:0000256" key="24">
    <source>
        <dbReference type="SAM" id="Coils"/>
    </source>
</evidence>
<accession>A0A9Q0MS86</accession>
<name>A0A9Q0MS86_9DIPT</name>
<protein>
    <recommendedName>
        <fullName evidence="14">Laminin subunit beta-2</fullName>
    </recommendedName>
    <alternativeName>
        <fullName evidence="17">Laminin-11 subunit beta</fullName>
    </alternativeName>
    <alternativeName>
        <fullName evidence="18">Laminin-14 subunit beta</fullName>
    </alternativeName>
    <alternativeName>
        <fullName evidence="22">Laminin-15 subunit beta</fullName>
    </alternativeName>
    <alternativeName>
        <fullName evidence="21">Laminin-3 subunit beta</fullName>
    </alternativeName>
    <alternativeName>
        <fullName evidence="20">Laminin-4 subunit beta</fullName>
    </alternativeName>
    <alternativeName>
        <fullName evidence="16">Laminin-7 subunit beta</fullName>
    </alternativeName>
    <alternativeName>
        <fullName evidence="19">Laminin-9 subunit beta</fullName>
    </alternativeName>
    <alternativeName>
        <fullName evidence="15">S-laminin subunit beta</fullName>
    </alternativeName>
</protein>
<dbReference type="SMART" id="SM00136">
    <property type="entry name" value="LamNT"/>
    <property type="match status" value="1"/>
</dbReference>
<evidence type="ECO:0000256" key="7">
    <source>
        <dbReference type="ARBA" id="ARBA00022869"/>
    </source>
</evidence>
<evidence type="ECO:0000256" key="10">
    <source>
        <dbReference type="ARBA" id="ARBA00023157"/>
    </source>
</evidence>
<keyword evidence="12 23" id="KW-0424">Laminin EGF-like domain</keyword>
<evidence type="ECO:0000256" key="22">
    <source>
        <dbReference type="ARBA" id="ARBA00081237"/>
    </source>
</evidence>
<dbReference type="Pfam" id="PF00053">
    <property type="entry name" value="EGF_laminin"/>
    <property type="match status" value="11"/>
</dbReference>
<keyword evidence="9 24" id="KW-0175">Coiled coil</keyword>
<feature type="coiled-coil region" evidence="24">
    <location>
        <begin position="1443"/>
        <end position="1470"/>
    </location>
</feature>
<dbReference type="FunFam" id="2.10.25.10:FF:000145">
    <property type="entry name" value="Laminin subunit beta 1"/>
    <property type="match status" value="1"/>
</dbReference>
<dbReference type="PRINTS" id="PR00011">
    <property type="entry name" value="EGFLAMININ"/>
</dbReference>
<evidence type="ECO:0000256" key="9">
    <source>
        <dbReference type="ARBA" id="ARBA00023054"/>
    </source>
</evidence>
<feature type="domain" description="Laminin EGF-like" evidence="26">
    <location>
        <begin position="1040"/>
        <end position="1090"/>
    </location>
</feature>
<dbReference type="PANTHER" id="PTHR10574">
    <property type="entry name" value="NETRIN/LAMININ-RELATED"/>
    <property type="match status" value="1"/>
</dbReference>
<feature type="coiled-coil region" evidence="24">
    <location>
        <begin position="1745"/>
        <end position="1772"/>
    </location>
</feature>
<keyword evidence="30" id="KW-1185">Reference proteome</keyword>
<feature type="disulfide bond" evidence="23">
    <location>
        <begin position="835"/>
        <end position="852"/>
    </location>
</feature>
<feature type="domain" description="Laminin EGF-like" evidence="26">
    <location>
        <begin position="879"/>
        <end position="928"/>
    </location>
</feature>
<dbReference type="PROSITE" id="PS50027">
    <property type="entry name" value="EGF_LAM_2"/>
    <property type="match status" value="11"/>
</dbReference>
<dbReference type="CDD" id="cd00055">
    <property type="entry name" value="EGF_Lam"/>
    <property type="match status" value="13"/>
</dbReference>
<dbReference type="GO" id="GO:0005608">
    <property type="term" value="C:laminin-3 complex"/>
    <property type="evidence" value="ECO:0007669"/>
    <property type="project" value="UniProtKB-ARBA"/>
</dbReference>
<dbReference type="GO" id="GO:0009888">
    <property type="term" value="P:tissue development"/>
    <property type="evidence" value="ECO:0007669"/>
    <property type="project" value="TreeGrafter"/>
</dbReference>
<feature type="disulfide bond" evidence="23">
    <location>
        <begin position="1141"/>
        <end position="1158"/>
    </location>
</feature>
<evidence type="ECO:0000256" key="19">
    <source>
        <dbReference type="ARBA" id="ARBA00080055"/>
    </source>
</evidence>
<dbReference type="PROSITE" id="PS01248">
    <property type="entry name" value="EGF_LAM_1"/>
    <property type="match status" value="5"/>
</dbReference>
<feature type="domain" description="Laminin EGF-like" evidence="26">
    <location>
        <begin position="833"/>
        <end position="878"/>
    </location>
</feature>